<dbReference type="PROSITE" id="PS00455">
    <property type="entry name" value="AMP_BINDING"/>
    <property type="match status" value="1"/>
</dbReference>
<dbReference type="RefSeq" id="WP_257716267.1">
    <property type="nucleotide sequence ID" value="NZ_JANJOU010000008.1"/>
</dbReference>
<dbReference type="Pfam" id="PF00501">
    <property type="entry name" value="AMP-binding"/>
    <property type="match status" value="1"/>
</dbReference>
<dbReference type="EMBL" id="JANJOU010000008">
    <property type="protein sequence ID" value="MCR0982596.1"/>
    <property type="molecule type" value="Genomic_DNA"/>
</dbReference>
<proteinExistence type="predicted"/>
<evidence type="ECO:0000313" key="4">
    <source>
        <dbReference type="Proteomes" id="UP001524642"/>
    </source>
</evidence>
<feature type="domain" description="AMP-dependent synthetase/ligase" evidence="1">
    <location>
        <begin position="8"/>
        <end position="352"/>
    </location>
</feature>
<dbReference type="Gene3D" id="3.30.300.30">
    <property type="match status" value="1"/>
</dbReference>
<dbReference type="PANTHER" id="PTHR43767">
    <property type="entry name" value="LONG-CHAIN-FATTY-ACID--COA LIGASE"/>
    <property type="match status" value="1"/>
</dbReference>
<dbReference type="PANTHER" id="PTHR43767:SF1">
    <property type="entry name" value="NONRIBOSOMAL PEPTIDE SYNTHASE PES1 (EUROFUNG)-RELATED"/>
    <property type="match status" value="1"/>
</dbReference>
<dbReference type="InterPro" id="IPR042099">
    <property type="entry name" value="ANL_N_sf"/>
</dbReference>
<organism evidence="3 4">
    <name type="scientific">Roseomonas populi</name>
    <dbReference type="NCBI Taxonomy" id="3121582"/>
    <lineage>
        <taxon>Bacteria</taxon>
        <taxon>Pseudomonadati</taxon>
        <taxon>Pseudomonadota</taxon>
        <taxon>Alphaproteobacteria</taxon>
        <taxon>Acetobacterales</taxon>
        <taxon>Roseomonadaceae</taxon>
        <taxon>Roseomonas</taxon>
    </lineage>
</organism>
<accession>A0ABT1X3B3</accession>
<dbReference type="InterPro" id="IPR050237">
    <property type="entry name" value="ATP-dep_AMP-bd_enzyme"/>
</dbReference>
<evidence type="ECO:0000313" key="3">
    <source>
        <dbReference type="EMBL" id="MCR0982596.1"/>
    </source>
</evidence>
<dbReference type="InterPro" id="IPR000873">
    <property type="entry name" value="AMP-dep_synth/lig_dom"/>
</dbReference>
<dbReference type="Gene3D" id="3.40.50.12780">
    <property type="entry name" value="N-terminal domain of ligase-like"/>
    <property type="match status" value="1"/>
</dbReference>
<evidence type="ECO:0000259" key="2">
    <source>
        <dbReference type="Pfam" id="PF13193"/>
    </source>
</evidence>
<dbReference type="InterPro" id="IPR020845">
    <property type="entry name" value="AMP-binding_CS"/>
</dbReference>
<name>A0ABT1X3B3_9PROT</name>
<feature type="domain" description="AMP-binding enzyme C-terminal" evidence="2">
    <location>
        <begin position="403"/>
        <end position="476"/>
    </location>
</feature>
<keyword evidence="4" id="KW-1185">Reference proteome</keyword>
<protein>
    <submittedName>
        <fullName evidence="3">AMP-binding protein</fullName>
    </submittedName>
</protein>
<gene>
    <name evidence="3" type="ORF">NRP21_11105</name>
</gene>
<dbReference type="Pfam" id="PF13193">
    <property type="entry name" value="AMP-binding_C"/>
    <property type="match status" value="1"/>
</dbReference>
<comment type="caution">
    <text evidence="3">The sequence shown here is derived from an EMBL/GenBank/DDBJ whole genome shotgun (WGS) entry which is preliminary data.</text>
</comment>
<sequence length="489" mass="53146">MNLADALAHHVAARPDQAALIHGERVILYRDLDGLVRRWAAHLFSLGIGRGEVLGIALRDTADHVLALYASARLGAITLPIDVRWTDAEKQSVATRFRARILLVEPDAAPIEGVRCVALDEGFLAAAASAPAELEFPTGSDCGDMPLLVSLSSGTTGRPKGPVVTHYQFLRRFWTHWIDLGLDARQTYVSATPLYFGGGRTFAMSQLFCGGTVVLFPPPYKPEALVREVELREATSCFLVPTLIRRLLDLPAEALAPMKRLSLLLSSGAPLHANERTLIRERISAGFHEYYASTEGGGVSLLRPEDIDRAADSVGRPVFGVEVRVLDDEGQPLPPGEVGRLAYRGPGVASGFFDDAEANADAFEDGWFLPGDLATVDEAGFIRLRGRRKDMIIRAGINIYPMEVEAVLASHPAVHEAVVVGWPAKEMGEEVAAFILPREPVDQAELEALCASRLAPYKRPRAFFVVEELPRNASGKVLKAELARTLPAI</sequence>
<reference evidence="3 4" key="1">
    <citation type="submission" date="2022-06" db="EMBL/GenBank/DDBJ databases">
        <title>Roseomonas CN29.</title>
        <authorList>
            <person name="Cheng Y."/>
            <person name="He X."/>
        </authorList>
    </citation>
    <scope>NUCLEOTIDE SEQUENCE [LARGE SCALE GENOMIC DNA]</scope>
    <source>
        <strain evidence="3 4">CN29</strain>
    </source>
</reference>
<dbReference type="SUPFAM" id="SSF56801">
    <property type="entry name" value="Acetyl-CoA synthetase-like"/>
    <property type="match status" value="1"/>
</dbReference>
<dbReference type="InterPro" id="IPR045851">
    <property type="entry name" value="AMP-bd_C_sf"/>
</dbReference>
<dbReference type="Proteomes" id="UP001524642">
    <property type="component" value="Unassembled WGS sequence"/>
</dbReference>
<evidence type="ECO:0000259" key="1">
    <source>
        <dbReference type="Pfam" id="PF00501"/>
    </source>
</evidence>
<dbReference type="InterPro" id="IPR025110">
    <property type="entry name" value="AMP-bd_C"/>
</dbReference>